<protein>
    <submittedName>
        <fullName evidence="4">Diguanylate cyclase</fullName>
    </submittedName>
</protein>
<comment type="similarity">
    <text evidence="1">Belongs to the nitroreductase family.</text>
</comment>
<evidence type="ECO:0000256" key="2">
    <source>
        <dbReference type="ARBA" id="ARBA00023002"/>
    </source>
</evidence>
<dbReference type="PANTHER" id="PTHR43673">
    <property type="entry name" value="NAD(P)H NITROREDUCTASE YDGI-RELATED"/>
    <property type="match status" value="1"/>
</dbReference>
<dbReference type="Proteomes" id="UP000029578">
    <property type="component" value="Unassembled WGS sequence"/>
</dbReference>
<name>A0A096ABE5_9BACT</name>
<reference evidence="4 5" key="1">
    <citation type="submission" date="2014-07" db="EMBL/GenBank/DDBJ databases">
        <authorList>
            <person name="McCorrison J."/>
            <person name="Sanka R."/>
            <person name="Torralba M."/>
            <person name="Gillis M."/>
            <person name="Haft D.H."/>
            <person name="Methe B."/>
            <person name="Sutton G."/>
            <person name="Nelson K.E."/>
        </authorList>
    </citation>
    <scope>NUCLEOTIDE SEQUENCE [LARGE SCALE GENOMIC DNA]</scope>
    <source>
        <strain evidence="4 5">DNF00666</strain>
    </source>
</reference>
<gene>
    <name evidence="4" type="ORF">HMPREF0661_10530</name>
</gene>
<keyword evidence="2" id="KW-0560">Oxidoreductase</keyword>
<evidence type="ECO:0000259" key="3">
    <source>
        <dbReference type="Pfam" id="PF00881"/>
    </source>
</evidence>
<sequence length="171" mass="18934">MEALEALLTRRSVRAYEDRMPEQDLIDKVMEAGLYAASGKNMQTAIIVEVTNKEVRDRLSAINSEIMGVTSDPFYGAPIVLAVLADKSSPNYVYDGALMMGNLMNAAHALGLGSCWINRAKQTFEREDGKQMLKEWGIKGDYEGIGFCILGYAAKKGKTAPRKANRIFYVK</sequence>
<dbReference type="EMBL" id="JRNS01000486">
    <property type="protein sequence ID" value="KGF44418.1"/>
    <property type="molecule type" value="Genomic_DNA"/>
</dbReference>
<dbReference type="RefSeq" id="WP_036866274.1">
    <property type="nucleotide sequence ID" value="NZ_JRNS01000486.1"/>
</dbReference>
<comment type="caution">
    <text evidence="4">The sequence shown here is derived from an EMBL/GenBank/DDBJ whole genome shotgun (WGS) entry which is preliminary data.</text>
</comment>
<dbReference type="CDD" id="cd02136">
    <property type="entry name" value="PnbA_NfnB-like"/>
    <property type="match status" value="1"/>
</dbReference>
<feature type="domain" description="Nitroreductase" evidence="3">
    <location>
        <begin position="8"/>
        <end position="152"/>
    </location>
</feature>
<dbReference type="Pfam" id="PF00881">
    <property type="entry name" value="Nitroreductase"/>
    <property type="match status" value="1"/>
</dbReference>
<dbReference type="GO" id="GO:0016491">
    <property type="term" value="F:oxidoreductase activity"/>
    <property type="evidence" value="ECO:0007669"/>
    <property type="project" value="UniProtKB-KW"/>
</dbReference>
<organism evidence="4 5">
    <name type="scientific">Prevotella melaninogenica DNF00666</name>
    <dbReference type="NCBI Taxonomy" id="1401073"/>
    <lineage>
        <taxon>Bacteria</taxon>
        <taxon>Pseudomonadati</taxon>
        <taxon>Bacteroidota</taxon>
        <taxon>Bacteroidia</taxon>
        <taxon>Bacteroidales</taxon>
        <taxon>Prevotellaceae</taxon>
        <taxon>Prevotella</taxon>
    </lineage>
</organism>
<evidence type="ECO:0000256" key="1">
    <source>
        <dbReference type="ARBA" id="ARBA00007118"/>
    </source>
</evidence>
<accession>A0A096ABE5</accession>
<dbReference type="Gene3D" id="3.40.109.10">
    <property type="entry name" value="NADH Oxidase"/>
    <property type="match status" value="1"/>
</dbReference>
<evidence type="ECO:0000313" key="4">
    <source>
        <dbReference type="EMBL" id="KGF44418.1"/>
    </source>
</evidence>
<dbReference type="InterPro" id="IPR029479">
    <property type="entry name" value="Nitroreductase"/>
</dbReference>
<dbReference type="PANTHER" id="PTHR43673:SF10">
    <property type="entry name" value="NADH DEHYDROGENASE_NAD(P)H NITROREDUCTASE XCC3605-RELATED"/>
    <property type="match status" value="1"/>
</dbReference>
<evidence type="ECO:0000313" key="5">
    <source>
        <dbReference type="Proteomes" id="UP000029578"/>
    </source>
</evidence>
<proteinExistence type="inferred from homology"/>
<dbReference type="SUPFAM" id="SSF55469">
    <property type="entry name" value="FMN-dependent nitroreductase-like"/>
    <property type="match status" value="1"/>
</dbReference>
<dbReference type="AlphaFoldDB" id="A0A096ABE5"/>
<dbReference type="InterPro" id="IPR000415">
    <property type="entry name" value="Nitroreductase-like"/>
</dbReference>